<sequence length="133" mass="15286">MSLASLDPKFLRRVGLLCCHCVRNIAYYRVGFVNEDGSGDLKQQTQFGATVNGDMLDIAVLEWCKLFADRKAVHHWRRGIRDEPEQQRFLEALLRHAGTNESGWTRYVDSVRVYRDKFVAHLGACQIFSVPRS</sequence>
<protein>
    <submittedName>
        <fullName evidence="1">Uncharacterized protein</fullName>
    </submittedName>
</protein>
<dbReference type="Proteomes" id="UP000494322">
    <property type="component" value="Unassembled WGS sequence"/>
</dbReference>
<gene>
    <name evidence="1" type="ORF">BCO9919_07520</name>
</gene>
<accession>A0A6J5JW95</accession>
<reference evidence="1 2" key="1">
    <citation type="submission" date="2020-04" db="EMBL/GenBank/DDBJ databases">
        <authorList>
            <person name="Depoorter E."/>
        </authorList>
    </citation>
    <scope>NUCLEOTIDE SEQUENCE [LARGE SCALE GENOMIC DNA]</scope>
    <source>
        <strain evidence="1 2">BCC0132</strain>
    </source>
</reference>
<name>A0A6J5JW95_9BURK</name>
<proteinExistence type="predicted"/>
<evidence type="ECO:0000313" key="1">
    <source>
        <dbReference type="EMBL" id="CAB3976164.1"/>
    </source>
</evidence>
<dbReference type="AlphaFoldDB" id="A0A6J5JW95"/>
<organism evidence="1 2">
    <name type="scientific">Burkholderia cenocepacia</name>
    <dbReference type="NCBI Taxonomy" id="95486"/>
    <lineage>
        <taxon>Bacteria</taxon>
        <taxon>Pseudomonadati</taxon>
        <taxon>Pseudomonadota</taxon>
        <taxon>Betaproteobacteria</taxon>
        <taxon>Burkholderiales</taxon>
        <taxon>Burkholderiaceae</taxon>
        <taxon>Burkholderia</taxon>
        <taxon>Burkholderia cepacia complex</taxon>
    </lineage>
</organism>
<evidence type="ECO:0000313" key="2">
    <source>
        <dbReference type="Proteomes" id="UP000494322"/>
    </source>
</evidence>
<dbReference type="EMBL" id="CABWIK020000137">
    <property type="protein sequence ID" value="CAB3976164.1"/>
    <property type="molecule type" value="Genomic_DNA"/>
</dbReference>